<protein>
    <submittedName>
        <fullName evidence="2">Uncharacterized protein</fullName>
    </submittedName>
</protein>
<dbReference type="EMBL" id="CAUOFW020009722">
    <property type="protein sequence ID" value="CAK9186806.1"/>
    <property type="molecule type" value="Genomic_DNA"/>
</dbReference>
<keyword evidence="3" id="KW-1185">Reference proteome</keyword>
<name>A0ABC8V0D9_9AQUA</name>
<feature type="region of interest" description="Disordered" evidence="1">
    <location>
        <begin position="48"/>
        <end position="85"/>
    </location>
</feature>
<evidence type="ECO:0000313" key="3">
    <source>
        <dbReference type="Proteomes" id="UP001642360"/>
    </source>
</evidence>
<comment type="caution">
    <text evidence="2">The sequence shown here is derived from an EMBL/GenBank/DDBJ whole genome shotgun (WGS) entry which is preliminary data.</text>
</comment>
<feature type="compositionally biased region" description="Polar residues" evidence="1">
    <location>
        <begin position="48"/>
        <end position="71"/>
    </location>
</feature>
<dbReference type="AlphaFoldDB" id="A0ABC8V0D9"/>
<proteinExistence type="predicted"/>
<dbReference type="Proteomes" id="UP001642360">
    <property type="component" value="Unassembled WGS sequence"/>
</dbReference>
<organism evidence="2 3">
    <name type="scientific">Ilex paraguariensis</name>
    <name type="common">yerba mate</name>
    <dbReference type="NCBI Taxonomy" id="185542"/>
    <lineage>
        <taxon>Eukaryota</taxon>
        <taxon>Viridiplantae</taxon>
        <taxon>Streptophyta</taxon>
        <taxon>Embryophyta</taxon>
        <taxon>Tracheophyta</taxon>
        <taxon>Spermatophyta</taxon>
        <taxon>Magnoliopsida</taxon>
        <taxon>eudicotyledons</taxon>
        <taxon>Gunneridae</taxon>
        <taxon>Pentapetalae</taxon>
        <taxon>asterids</taxon>
        <taxon>campanulids</taxon>
        <taxon>Aquifoliales</taxon>
        <taxon>Aquifoliaceae</taxon>
        <taxon>Ilex</taxon>
    </lineage>
</organism>
<gene>
    <name evidence="2" type="ORF">ILEXP_LOCUS57302</name>
</gene>
<reference evidence="2 3" key="1">
    <citation type="submission" date="2024-02" db="EMBL/GenBank/DDBJ databases">
        <authorList>
            <person name="Vignale AGUSTIN F."/>
            <person name="Sosa J E."/>
            <person name="Modenutti C."/>
        </authorList>
    </citation>
    <scope>NUCLEOTIDE SEQUENCE [LARGE SCALE GENOMIC DNA]</scope>
</reference>
<accession>A0ABC8V0D9</accession>
<feature type="non-terminal residue" evidence="2">
    <location>
        <position position="1"/>
    </location>
</feature>
<sequence>HTQALTEPLAHSSGHAQSWATPLVCVPGHAQYLARLLAGSITCIQAAKSPSLSTHGASPATPNNHDASSATPDDPGTSPSAPLPACQCTEPMAYSPWRRPMVPPPP</sequence>
<evidence type="ECO:0000256" key="1">
    <source>
        <dbReference type="SAM" id="MobiDB-lite"/>
    </source>
</evidence>
<evidence type="ECO:0000313" key="2">
    <source>
        <dbReference type="EMBL" id="CAK9186806.1"/>
    </source>
</evidence>